<organism evidence="1 2">
    <name type="scientific">Catharanthus roseus</name>
    <name type="common">Madagascar periwinkle</name>
    <name type="synonym">Vinca rosea</name>
    <dbReference type="NCBI Taxonomy" id="4058"/>
    <lineage>
        <taxon>Eukaryota</taxon>
        <taxon>Viridiplantae</taxon>
        <taxon>Streptophyta</taxon>
        <taxon>Embryophyta</taxon>
        <taxon>Tracheophyta</taxon>
        <taxon>Spermatophyta</taxon>
        <taxon>Magnoliopsida</taxon>
        <taxon>eudicotyledons</taxon>
        <taxon>Gunneridae</taxon>
        <taxon>Pentapetalae</taxon>
        <taxon>asterids</taxon>
        <taxon>lamiids</taxon>
        <taxon>Gentianales</taxon>
        <taxon>Apocynaceae</taxon>
        <taxon>Rauvolfioideae</taxon>
        <taxon>Vinceae</taxon>
        <taxon>Catharanthinae</taxon>
        <taxon>Catharanthus</taxon>
    </lineage>
</organism>
<protein>
    <submittedName>
        <fullName evidence="1">Uncharacterized protein</fullName>
    </submittedName>
</protein>
<evidence type="ECO:0000313" key="1">
    <source>
        <dbReference type="EMBL" id="KAI5649332.1"/>
    </source>
</evidence>
<sequence>MGRGWKRKDPEPSTQQDTLSSTQMNPQTPAQQDPLTPIKRDPPTFPTLPISYFVPTMQPSSSMAPFTDPAAWKLSPCDTRQLLTLNSEVPPDVHDMWWGEFHTKHFVNGIKEIGLKDRGGGEGGLEGRKHKSSSISFIEHQGYKKGQYVDSYSEEFWAWQKAEEKTAATDAPLPNDLQLLATLSGELDRSQLYEVGFEAAHLRAMSSQATAGLPLYCLEAEQRIIRRVEAAISSVRTA</sequence>
<name>A0ACB9ZQW0_CATRO</name>
<evidence type="ECO:0000313" key="2">
    <source>
        <dbReference type="Proteomes" id="UP001060085"/>
    </source>
</evidence>
<comment type="caution">
    <text evidence="1">The sequence shown here is derived from an EMBL/GenBank/DDBJ whole genome shotgun (WGS) entry which is preliminary data.</text>
</comment>
<dbReference type="Proteomes" id="UP001060085">
    <property type="component" value="Linkage Group LG08"/>
</dbReference>
<dbReference type="EMBL" id="CM044708">
    <property type="protein sequence ID" value="KAI5649332.1"/>
    <property type="molecule type" value="Genomic_DNA"/>
</dbReference>
<gene>
    <name evidence="1" type="ORF">M9H77_35337</name>
</gene>
<keyword evidence="2" id="KW-1185">Reference proteome</keyword>
<reference evidence="2" key="1">
    <citation type="journal article" date="2023" name="Nat. Plants">
        <title>Single-cell RNA sequencing provides a high-resolution roadmap for understanding the multicellular compartmentation of specialized metabolism.</title>
        <authorList>
            <person name="Sun S."/>
            <person name="Shen X."/>
            <person name="Li Y."/>
            <person name="Li Y."/>
            <person name="Wang S."/>
            <person name="Li R."/>
            <person name="Zhang H."/>
            <person name="Shen G."/>
            <person name="Guo B."/>
            <person name="Wei J."/>
            <person name="Xu J."/>
            <person name="St-Pierre B."/>
            <person name="Chen S."/>
            <person name="Sun C."/>
        </authorList>
    </citation>
    <scope>NUCLEOTIDE SEQUENCE [LARGE SCALE GENOMIC DNA]</scope>
</reference>
<proteinExistence type="predicted"/>
<accession>A0ACB9ZQW0</accession>